<gene>
    <name evidence="2" type="ORF">orf95</name>
</gene>
<dbReference type="OrthoDB" id="4066at10239"/>
<evidence type="ECO:0000313" key="3">
    <source>
        <dbReference type="Proteomes" id="UP000002117"/>
    </source>
</evidence>
<dbReference type="RefSeq" id="YP_164730.1">
    <property type="nucleotide sequence ID" value="NC_006565.1"/>
</dbReference>
<name>Q5ULL9_9CAUD</name>
<reference evidence="2 3" key="1">
    <citation type="journal article" date="2004" name="J. Bacteriol.">
        <title>Lactobacillus plantarum bacteriophage LP65: a new member of the SPO1-like genus of the family Myoviridae.</title>
        <authorList>
            <person name="Chibani-Chennoufi S."/>
            <person name="Dillmann M.L."/>
            <person name="Marvin-Guy L."/>
            <person name="Rami-Shojaei S."/>
            <person name="Brussow H."/>
        </authorList>
    </citation>
    <scope>NUCLEOTIDE SEQUENCE</scope>
</reference>
<dbReference type="KEGG" id="vg:3197393"/>
<dbReference type="EMBL" id="AY682195">
    <property type="protein sequence ID" value="AAV35915.1"/>
    <property type="molecule type" value="Genomic_DNA"/>
</dbReference>
<dbReference type="Pfam" id="PF04865">
    <property type="entry name" value="Baseplate_J"/>
    <property type="match status" value="1"/>
</dbReference>
<sequence length="466" mass="51012">MSDYTLRYKTAKETLSSLTDYILTHTDKLNDFTDGSALATINEAYATELEHQIYMTITNVNTGIREGAMSAFGFNRKQATYAYGTVRITFNQDLTNDVYISKGAQFYSTNPLYSQTYVTLEEYYVPAGTAWLDITVYCSVTGTVGNIPNDTINACSDMGNITSVTNSEAFQTGQDEETNADLAVRFRQMIQGLQSGTVEALENAAMSVDGVAGAFGFDDTYGSFILYVHDANGDLSNTLKQQVANAVDKVRSAGIRVLILPIHRTTIDLEIGINVPNTALQNDTLLQVIKRDITNYVNNYVAGQPIYVSDVIQKVMDESDYGIVNTELTVTANPDDFLLGNADIDEDSIININGQEVGSNNLHPIDISKDDTYSVITKTKNVASNPGKDSVGWKDATTYTDDNGDPVINSIAVTNKYATKGNELLKSGTIDIYFIDDDDMKQNVTEKTTGTVADSDFINDFIKGDN</sequence>
<dbReference type="Proteomes" id="UP000002117">
    <property type="component" value="Segment"/>
</dbReference>
<protein>
    <submittedName>
        <fullName evidence="2">Orf95</fullName>
    </submittedName>
</protein>
<proteinExistence type="predicted"/>
<feature type="domain" description="Baseplate protein J-like barrel" evidence="1">
    <location>
        <begin position="87"/>
        <end position="173"/>
    </location>
</feature>
<keyword evidence="3" id="KW-1185">Reference proteome</keyword>
<evidence type="ECO:0000259" key="1">
    <source>
        <dbReference type="Pfam" id="PF04865"/>
    </source>
</evidence>
<accession>Q5ULL9</accession>
<organism evidence="2 3">
    <name type="scientific">Lactobacillus phage LP65</name>
    <dbReference type="NCBI Taxonomy" id="2892344"/>
    <lineage>
        <taxon>Viruses</taxon>
        <taxon>Duplodnaviria</taxon>
        <taxon>Heunggongvirae</taxon>
        <taxon>Uroviricota</taxon>
        <taxon>Caudoviricetes</taxon>
        <taxon>Herelleviridae</taxon>
        <taxon>Salchichonvirus</taxon>
        <taxon>Salchichonvirus LP65</taxon>
    </lineage>
</organism>
<dbReference type="InterPro" id="IPR006949">
    <property type="entry name" value="Barrel_Baseplate_J-like"/>
</dbReference>
<evidence type="ECO:0000313" key="2">
    <source>
        <dbReference type="EMBL" id="AAV35915.1"/>
    </source>
</evidence>